<evidence type="ECO:0000256" key="2">
    <source>
        <dbReference type="ARBA" id="ARBA00006024"/>
    </source>
</evidence>
<keyword evidence="5 15" id="KW-0479">Metal-binding</keyword>
<evidence type="ECO:0000256" key="1">
    <source>
        <dbReference type="ARBA" id="ARBA00004127"/>
    </source>
</evidence>
<feature type="transmembrane region" description="Helical" evidence="15">
    <location>
        <begin position="815"/>
        <end position="832"/>
    </location>
</feature>
<dbReference type="SFLD" id="SFLDF00027">
    <property type="entry name" value="p-type_atpase"/>
    <property type="match status" value="1"/>
</dbReference>
<dbReference type="RefSeq" id="WP_382422658.1">
    <property type="nucleotide sequence ID" value="NZ_JBHSCW010000006.1"/>
</dbReference>
<dbReference type="NCBIfam" id="TIGR01494">
    <property type="entry name" value="ATPase_P-type"/>
    <property type="match status" value="1"/>
</dbReference>
<dbReference type="PRINTS" id="PR00120">
    <property type="entry name" value="HATPASE"/>
</dbReference>
<keyword evidence="15" id="KW-1003">Cell membrane</keyword>
<dbReference type="PROSITE" id="PS50846">
    <property type="entry name" value="HMA_2"/>
    <property type="match status" value="2"/>
</dbReference>
<reference evidence="18" key="1">
    <citation type="journal article" date="2019" name="Int. J. Syst. Evol. Microbiol.">
        <title>The Global Catalogue of Microorganisms (GCM) 10K type strain sequencing project: providing services to taxonomists for standard genome sequencing and annotation.</title>
        <authorList>
            <consortium name="The Broad Institute Genomics Platform"/>
            <consortium name="The Broad Institute Genome Sequencing Center for Infectious Disease"/>
            <person name="Wu L."/>
            <person name="Ma J."/>
        </authorList>
    </citation>
    <scope>NUCLEOTIDE SEQUENCE [LARGE SCALE GENOMIC DNA]</scope>
    <source>
        <strain evidence="18">CECT 8472</strain>
    </source>
</reference>
<dbReference type="CDD" id="cd02094">
    <property type="entry name" value="P-type_ATPase_Cu-like"/>
    <property type="match status" value="1"/>
</dbReference>
<keyword evidence="8" id="KW-0187">Copper transport</keyword>
<dbReference type="Gene3D" id="3.40.50.1000">
    <property type="entry name" value="HAD superfamily/HAD-like"/>
    <property type="match status" value="1"/>
</dbReference>
<feature type="transmembrane region" description="Helical" evidence="15">
    <location>
        <begin position="251"/>
        <end position="269"/>
    </location>
</feature>
<evidence type="ECO:0000256" key="11">
    <source>
        <dbReference type="ARBA" id="ARBA00022967"/>
    </source>
</evidence>
<dbReference type="InterPro" id="IPR018303">
    <property type="entry name" value="ATPase_P-typ_P_site"/>
</dbReference>
<evidence type="ECO:0000313" key="18">
    <source>
        <dbReference type="Proteomes" id="UP001595799"/>
    </source>
</evidence>
<dbReference type="EMBL" id="JBHSCW010000006">
    <property type="protein sequence ID" value="MFC4352160.1"/>
    <property type="molecule type" value="Genomic_DNA"/>
</dbReference>
<dbReference type="Gene3D" id="2.70.150.10">
    <property type="entry name" value="Calcium-transporting ATPase, cytoplasmic transduction domain A"/>
    <property type="match status" value="1"/>
</dbReference>
<evidence type="ECO:0000259" key="16">
    <source>
        <dbReference type="PROSITE" id="PS50846"/>
    </source>
</evidence>
<keyword evidence="7 15" id="KW-0547">Nucleotide-binding</keyword>
<dbReference type="InterPro" id="IPR008250">
    <property type="entry name" value="ATPase_P-typ_transduc_dom_A_sf"/>
</dbReference>
<comment type="similarity">
    <text evidence="2 15">Belongs to the cation transport ATPase (P-type) (TC 3.A.3) family. Type IB subfamily.</text>
</comment>
<dbReference type="PRINTS" id="PR00119">
    <property type="entry name" value="CATATPASE"/>
</dbReference>
<evidence type="ECO:0000256" key="12">
    <source>
        <dbReference type="ARBA" id="ARBA00022989"/>
    </source>
</evidence>
<dbReference type="SFLD" id="SFLDS00003">
    <property type="entry name" value="Haloacid_Dehalogenase"/>
    <property type="match status" value="1"/>
</dbReference>
<evidence type="ECO:0000256" key="14">
    <source>
        <dbReference type="ARBA" id="ARBA00023136"/>
    </source>
</evidence>
<feature type="transmembrane region" description="Helical" evidence="15">
    <location>
        <begin position="275"/>
        <end position="292"/>
    </location>
</feature>
<protein>
    <submittedName>
        <fullName evidence="17">Heavy metal translocating P-type ATPase</fullName>
    </submittedName>
</protein>
<organism evidence="17 18">
    <name type="scientific">Fodinicurvata halophila</name>
    <dbReference type="NCBI Taxonomy" id="1419723"/>
    <lineage>
        <taxon>Bacteria</taxon>
        <taxon>Pseudomonadati</taxon>
        <taxon>Pseudomonadota</taxon>
        <taxon>Alphaproteobacteria</taxon>
        <taxon>Rhodospirillales</taxon>
        <taxon>Rhodovibrionaceae</taxon>
        <taxon>Fodinicurvata</taxon>
    </lineage>
</organism>
<evidence type="ECO:0000256" key="9">
    <source>
        <dbReference type="ARBA" id="ARBA00022840"/>
    </source>
</evidence>
<dbReference type="NCBIfam" id="TIGR01525">
    <property type="entry name" value="ATPase-IB_hvy"/>
    <property type="match status" value="1"/>
</dbReference>
<dbReference type="InterPro" id="IPR023214">
    <property type="entry name" value="HAD_sf"/>
</dbReference>
<keyword evidence="12 15" id="KW-1133">Transmembrane helix</keyword>
<comment type="caution">
    <text evidence="17">The sequence shown here is derived from an EMBL/GenBank/DDBJ whole genome shotgun (WGS) entry which is preliminary data.</text>
</comment>
<keyword evidence="8" id="KW-0186">Copper</keyword>
<comment type="subcellular location">
    <subcellularLocation>
        <location evidence="15">Cell membrane</location>
    </subcellularLocation>
    <subcellularLocation>
        <location evidence="1">Endomembrane system</location>
        <topology evidence="1">Multi-pass membrane protein</topology>
    </subcellularLocation>
</comment>
<dbReference type="SUPFAM" id="SSF56784">
    <property type="entry name" value="HAD-like"/>
    <property type="match status" value="1"/>
</dbReference>
<dbReference type="InterPro" id="IPR001757">
    <property type="entry name" value="P_typ_ATPase"/>
</dbReference>
<dbReference type="InterPro" id="IPR036412">
    <property type="entry name" value="HAD-like_sf"/>
</dbReference>
<keyword evidence="10" id="KW-0460">Magnesium</keyword>
<keyword evidence="6" id="KW-0677">Repeat</keyword>
<dbReference type="Gene3D" id="3.30.70.100">
    <property type="match status" value="2"/>
</dbReference>
<feature type="domain" description="HMA" evidence="16">
    <location>
        <begin position="17"/>
        <end position="83"/>
    </location>
</feature>
<dbReference type="CDD" id="cd00371">
    <property type="entry name" value="HMA"/>
    <property type="match status" value="2"/>
</dbReference>
<dbReference type="PANTHER" id="PTHR43520">
    <property type="entry name" value="ATP7, ISOFORM B"/>
    <property type="match status" value="1"/>
</dbReference>
<evidence type="ECO:0000256" key="8">
    <source>
        <dbReference type="ARBA" id="ARBA00022796"/>
    </source>
</evidence>
<keyword evidence="18" id="KW-1185">Reference proteome</keyword>
<proteinExistence type="inferred from homology"/>
<feature type="transmembrane region" description="Helical" evidence="15">
    <location>
        <begin position="188"/>
        <end position="207"/>
    </location>
</feature>
<evidence type="ECO:0000256" key="4">
    <source>
        <dbReference type="ARBA" id="ARBA00022692"/>
    </source>
</evidence>
<dbReference type="SUPFAM" id="SSF81665">
    <property type="entry name" value="Calcium ATPase, transmembrane domain M"/>
    <property type="match status" value="1"/>
</dbReference>
<evidence type="ECO:0000313" key="17">
    <source>
        <dbReference type="EMBL" id="MFC4352160.1"/>
    </source>
</evidence>
<feature type="transmembrane region" description="Helical" evidence="15">
    <location>
        <begin position="429"/>
        <end position="448"/>
    </location>
</feature>
<dbReference type="Proteomes" id="UP001595799">
    <property type="component" value="Unassembled WGS sequence"/>
</dbReference>
<dbReference type="PROSITE" id="PS00154">
    <property type="entry name" value="ATPASE_E1_E2"/>
    <property type="match status" value="1"/>
</dbReference>
<feature type="transmembrane region" description="Helical" evidence="15">
    <location>
        <begin position="473"/>
        <end position="495"/>
    </location>
</feature>
<keyword evidence="11" id="KW-1278">Translocase</keyword>
<feature type="domain" description="HMA" evidence="16">
    <location>
        <begin position="94"/>
        <end position="160"/>
    </location>
</feature>
<dbReference type="InterPro" id="IPR059000">
    <property type="entry name" value="ATPase_P-type_domA"/>
</dbReference>
<dbReference type="SUPFAM" id="SSF55008">
    <property type="entry name" value="HMA, heavy metal-associated domain"/>
    <property type="match status" value="2"/>
</dbReference>
<gene>
    <name evidence="17" type="ORF">ACFOW6_11485</name>
</gene>
<dbReference type="SUPFAM" id="SSF81653">
    <property type="entry name" value="Calcium ATPase, transduction domain A"/>
    <property type="match status" value="1"/>
</dbReference>
<dbReference type="InterPro" id="IPR036163">
    <property type="entry name" value="HMA_dom_sf"/>
</dbReference>
<dbReference type="PANTHER" id="PTHR43520:SF8">
    <property type="entry name" value="P-TYPE CU(+) TRANSPORTER"/>
    <property type="match status" value="1"/>
</dbReference>
<dbReference type="InterPro" id="IPR027256">
    <property type="entry name" value="P-typ_ATPase_IB"/>
</dbReference>
<dbReference type="InterPro" id="IPR023299">
    <property type="entry name" value="ATPase_P-typ_cyto_dom_N"/>
</dbReference>
<evidence type="ECO:0000256" key="7">
    <source>
        <dbReference type="ARBA" id="ARBA00022741"/>
    </source>
</evidence>
<sequence length="842" mass="89088">MMTQQRPSQSVNAPDIRSARLLVPGMGSDHCAGLVSSSLKRLQGVTDVHTNIANHRVVVRFESAVLGPEDLKAAVERAGYDVDHAETMGSARQAEVRLTVPGMGSDHCAGLISDSIRRLPGISEVSTNIATHRVSIHFDSEATDAAAIQTAVERAGYDVASVEKPESPSQTSEQDLETRYLAQAWKRLWIAAIPTTLIMLLMIPEMFWRPIPGYLAIVAGLAFPVVFLYGGFATHRSAWRSLTNRTANMDVLISMGSLPPYLIGLVGFVYPMTSFIEMAATIMTFHMLGRYLETRAKGRASQAIKRLITMGAKTASVLRDGQEVEVPVSELQLGDLMVVRPGAKIPTDGEIIEGTSHLDESIATGESVPVEKGPGATVIGATINKEGMLKVRATKVGADTFLSQVIRLVEEAQGSKVPIQEFADRLTNYFVPAVILISLVSFLAWLLMGESLRPILTWGSSFLPWVDPSMTPLIAAILAAVAVLVIACPCALGLATPTAIMVGSGLGAERGVLIRSGEAIQTLKDIKVIVLDKTGTITRGKPSLTDVVTGSGFDEARVLAAAAAVEAGSEHPLGQAIVTGARERGLDLPEVMNFKSVTARGVEGEVDGEIVRVGSWRLLEEAGITIDELAAQLEDLETTGKTAMLVAIGNNAAGIVAVADTIKEDSKAAIAALHDLGIRVAMVTGDNERTARHVADQVGIDEVQAGVLPEGKVAAIRDLQSRYGNSVAMVGDGINDAPALKQANVGIAIGAGADVAIEAADVTLVKGELTKAVEAIALSKATFRKIVQNLFWAWFYNLAAIPIAALGLLHPMIGVIAMTVSSLSVIGNSLLLKGARLEVSKS</sequence>
<feature type="transmembrane region" description="Helical" evidence="15">
    <location>
        <begin position="790"/>
        <end position="809"/>
    </location>
</feature>
<evidence type="ECO:0000256" key="15">
    <source>
        <dbReference type="RuleBase" id="RU362081"/>
    </source>
</evidence>
<keyword evidence="9 15" id="KW-0067">ATP-binding</keyword>
<dbReference type="InterPro" id="IPR044492">
    <property type="entry name" value="P_typ_ATPase_HD_dom"/>
</dbReference>
<accession>A0ABV8ULP7</accession>
<dbReference type="NCBIfam" id="TIGR00003">
    <property type="entry name" value="copper ion binding protein"/>
    <property type="match status" value="2"/>
</dbReference>
<name>A0ABV8ULP7_9PROT</name>
<dbReference type="Gene3D" id="3.40.1110.10">
    <property type="entry name" value="Calcium-transporting ATPase, cytoplasmic domain N"/>
    <property type="match status" value="1"/>
</dbReference>
<evidence type="ECO:0000256" key="10">
    <source>
        <dbReference type="ARBA" id="ARBA00022842"/>
    </source>
</evidence>
<feature type="transmembrane region" description="Helical" evidence="15">
    <location>
        <begin position="213"/>
        <end position="230"/>
    </location>
</feature>
<dbReference type="Pfam" id="PF00122">
    <property type="entry name" value="E1-E2_ATPase"/>
    <property type="match status" value="1"/>
</dbReference>
<dbReference type="SFLD" id="SFLDG00002">
    <property type="entry name" value="C1.7:_P-type_atpase_like"/>
    <property type="match status" value="1"/>
</dbReference>
<dbReference type="InterPro" id="IPR023298">
    <property type="entry name" value="ATPase_P-typ_TM_dom_sf"/>
</dbReference>
<evidence type="ECO:0000256" key="5">
    <source>
        <dbReference type="ARBA" id="ARBA00022723"/>
    </source>
</evidence>
<keyword evidence="13" id="KW-0406">Ion transport</keyword>
<keyword evidence="4 15" id="KW-0812">Transmembrane</keyword>
<keyword evidence="3" id="KW-0813">Transport</keyword>
<dbReference type="Pfam" id="PF00702">
    <property type="entry name" value="Hydrolase"/>
    <property type="match status" value="1"/>
</dbReference>
<evidence type="ECO:0000256" key="6">
    <source>
        <dbReference type="ARBA" id="ARBA00022737"/>
    </source>
</evidence>
<keyword evidence="14 15" id="KW-0472">Membrane</keyword>
<dbReference type="InterPro" id="IPR006121">
    <property type="entry name" value="HMA_dom"/>
</dbReference>
<evidence type="ECO:0000256" key="3">
    <source>
        <dbReference type="ARBA" id="ARBA00022448"/>
    </source>
</evidence>
<evidence type="ECO:0000256" key="13">
    <source>
        <dbReference type="ARBA" id="ARBA00023065"/>
    </source>
</evidence>
<dbReference type="InterPro" id="IPR006122">
    <property type="entry name" value="HMA_Cu_ion-bd"/>
</dbReference>
<dbReference type="Pfam" id="PF00403">
    <property type="entry name" value="HMA"/>
    <property type="match status" value="2"/>
</dbReference>